<dbReference type="EMBL" id="CP144543">
    <property type="protein sequence ID" value="WVW83340.1"/>
    <property type="molecule type" value="Genomic_DNA"/>
</dbReference>
<dbReference type="GeneID" id="30213042"/>
<gene>
    <name evidence="1" type="ORF">I302_105359</name>
</gene>
<organism evidence="1 2">
    <name type="scientific">Kwoniella bestiolae CBS 10118</name>
    <dbReference type="NCBI Taxonomy" id="1296100"/>
    <lineage>
        <taxon>Eukaryota</taxon>
        <taxon>Fungi</taxon>
        <taxon>Dikarya</taxon>
        <taxon>Basidiomycota</taxon>
        <taxon>Agaricomycotina</taxon>
        <taxon>Tremellomycetes</taxon>
        <taxon>Tremellales</taxon>
        <taxon>Cryptococcaceae</taxon>
        <taxon>Kwoniella</taxon>
    </lineage>
</organism>
<name>A0AAJ8MA38_9TREE</name>
<reference evidence="1" key="2">
    <citation type="submission" date="2024-02" db="EMBL/GenBank/DDBJ databases">
        <title>Comparative genomics of Cryptococcus and Kwoniella reveals pathogenesis evolution and contrasting modes of karyotype evolution via chromosome fusion or intercentromeric recombination.</title>
        <authorList>
            <person name="Coelho M.A."/>
            <person name="David-Palma M."/>
            <person name="Shea T."/>
            <person name="Bowers K."/>
            <person name="McGinley-Smith S."/>
            <person name="Mohammad A.W."/>
            <person name="Gnirke A."/>
            <person name="Yurkov A.M."/>
            <person name="Nowrousian M."/>
            <person name="Sun S."/>
            <person name="Cuomo C.A."/>
            <person name="Heitman J."/>
        </authorList>
    </citation>
    <scope>NUCLEOTIDE SEQUENCE</scope>
    <source>
        <strain evidence="1">CBS 10118</strain>
    </source>
</reference>
<proteinExistence type="predicted"/>
<dbReference type="AlphaFoldDB" id="A0AAJ8MA38"/>
<dbReference type="Proteomes" id="UP000092730">
    <property type="component" value="Chromosome 3"/>
</dbReference>
<dbReference type="KEGG" id="kbi:30213042"/>
<keyword evidence="2" id="KW-1185">Reference proteome</keyword>
<accession>A0AAJ8MA38</accession>
<reference evidence="1" key="1">
    <citation type="submission" date="2013-07" db="EMBL/GenBank/DDBJ databases">
        <authorList>
            <consortium name="The Broad Institute Genome Sequencing Platform"/>
            <person name="Cuomo C."/>
            <person name="Litvintseva A."/>
            <person name="Chen Y."/>
            <person name="Heitman J."/>
            <person name="Sun S."/>
            <person name="Springer D."/>
            <person name="Dromer F."/>
            <person name="Young S.K."/>
            <person name="Zeng Q."/>
            <person name="Gargeya S."/>
            <person name="Fitzgerald M."/>
            <person name="Abouelleil A."/>
            <person name="Alvarado L."/>
            <person name="Berlin A.M."/>
            <person name="Chapman S.B."/>
            <person name="Dewar J."/>
            <person name="Goldberg J."/>
            <person name="Griggs A."/>
            <person name="Gujja S."/>
            <person name="Hansen M."/>
            <person name="Howarth C."/>
            <person name="Imamovic A."/>
            <person name="Larimer J."/>
            <person name="McCowan C."/>
            <person name="Murphy C."/>
            <person name="Pearson M."/>
            <person name="Priest M."/>
            <person name="Roberts A."/>
            <person name="Saif S."/>
            <person name="Shea T."/>
            <person name="Sykes S."/>
            <person name="Wortman J."/>
            <person name="Nusbaum C."/>
            <person name="Birren B."/>
        </authorList>
    </citation>
    <scope>NUCLEOTIDE SEQUENCE</scope>
    <source>
        <strain evidence="1">CBS 10118</strain>
    </source>
</reference>
<sequence>MEAPGMNRLPDDVLHRFIKLLKDMRPTIDPTVEHTRQRPNMLLTLMRVCPRFHNLIISYIYTPSITITDPSKFFFGLNRPSPNGCVPKKYRLKMIKKITFAYPHTTGRDG</sequence>
<protein>
    <submittedName>
        <fullName evidence="1">Uncharacterized protein</fullName>
    </submittedName>
</protein>
<dbReference type="RefSeq" id="XP_065726147.1">
    <property type="nucleotide sequence ID" value="XM_065870075.1"/>
</dbReference>
<evidence type="ECO:0000313" key="2">
    <source>
        <dbReference type="Proteomes" id="UP000092730"/>
    </source>
</evidence>
<evidence type="ECO:0000313" key="1">
    <source>
        <dbReference type="EMBL" id="WVW83340.1"/>
    </source>
</evidence>